<comment type="caution">
    <text evidence="1">The sequence shown here is derived from an EMBL/GenBank/DDBJ whole genome shotgun (WGS) entry which is preliminary data.</text>
</comment>
<dbReference type="SUPFAM" id="SSF53098">
    <property type="entry name" value="Ribonuclease H-like"/>
    <property type="match status" value="1"/>
</dbReference>
<protein>
    <recommendedName>
        <fullName evidence="3">Zinc finger MYM-type protein 1-like</fullName>
    </recommendedName>
</protein>
<name>A0ABD1E9T4_HYPHA</name>
<dbReference type="EMBL" id="JBDJPC010000009">
    <property type="protein sequence ID" value="KAL1491330.1"/>
    <property type="molecule type" value="Genomic_DNA"/>
</dbReference>
<reference evidence="1 2" key="1">
    <citation type="submission" date="2024-05" db="EMBL/GenBank/DDBJ databases">
        <title>Genetic variation in Jamaican populations of the coffee berry borer (Hypothenemus hampei).</title>
        <authorList>
            <person name="Errbii M."/>
            <person name="Myrie A."/>
        </authorList>
    </citation>
    <scope>NUCLEOTIDE SEQUENCE [LARGE SCALE GENOMIC DNA]</scope>
    <source>
        <strain evidence="1">JA-Hopewell-2020-01-JO</strain>
        <tissue evidence="1">Whole body</tissue>
    </source>
</reference>
<organism evidence="1 2">
    <name type="scientific">Hypothenemus hampei</name>
    <name type="common">Coffee berry borer</name>
    <dbReference type="NCBI Taxonomy" id="57062"/>
    <lineage>
        <taxon>Eukaryota</taxon>
        <taxon>Metazoa</taxon>
        <taxon>Ecdysozoa</taxon>
        <taxon>Arthropoda</taxon>
        <taxon>Hexapoda</taxon>
        <taxon>Insecta</taxon>
        <taxon>Pterygota</taxon>
        <taxon>Neoptera</taxon>
        <taxon>Endopterygota</taxon>
        <taxon>Coleoptera</taxon>
        <taxon>Polyphaga</taxon>
        <taxon>Cucujiformia</taxon>
        <taxon>Curculionidae</taxon>
        <taxon>Scolytinae</taxon>
        <taxon>Hypothenemus</taxon>
    </lineage>
</organism>
<gene>
    <name evidence="1" type="ORF">ABEB36_011941</name>
</gene>
<accession>A0ABD1E9T4</accession>
<keyword evidence="2" id="KW-1185">Reference proteome</keyword>
<dbReference type="InterPro" id="IPR012337">
    <property type="entry name" value="RNaseH-like_sf"/>
</dbReference>
<proteinExistence type="predicted"/>
<evidence type="ECO:0008006" key="3">
    <source>
        <dbReference type="Google" id="ProtNLM"/>
    </source>
</evidence>
<dbReference type="PANTHER" id="PTHR45749:SF28">
    <property type="entry name" value="ZINC FINGER MYM-TYPE PROTEIN 1-LIKE-RELATED"/>
    <property type="match status" value="1"/>
</dbReference>
<dbReference type="PANTHER" id="PTHR45749">
    <property type="match status" value="1"/>
</dbReference>
<evidence type="ECO:0000313" key="2">
    <source>
        <dbReference type="Proteomes" id="UP001566132"/>
    </source>
</evidence>
<dbReference type="Proteomes" id="UP001566132">
    <property type="component" value="Unassembled WGS sequence"/>
</dbReference>
<evidence type="ECO:0000313" key="1">
    <source>
        <dbReference type="EMBL" id="KAL1491330.1"/>
    </source>
</evidence>
<dbReference type="AlphaFoldDB" id="A0ABD1E9T4"/>
<sequence length="717" mass="82527">MNKVSFLLNNKFTQFCTDDQLKIKALGRDMPDLNITKYSLSQNDKGTPRSRKFNRTLYAKNSWICGCEETNKMYCFPCVLYGGDEYWSEKGVDDLIHVWEKIKSHERTSRHMNNMFSLNILGKVDIKILLNSSLRAELLKLNEQVRANRHDLDKIISNIRFSNAFDLALRGHDQSETIDNVSCKGFINFEQELEQCTKDQLEKFPFFKGQVQNVINELIECSYGIYRDEIIKQVKNADYLSVIVDETSDFSCKSQLIVILRYLANGKPLERFWNILYPDAFNAEAISDCIIQEIEPLVGQTPDKLVSISYDGPSVVSGSLSIIHAKLSEKFPSCVYVHYYAHSVNLILSSAAAINKQAKIFFSSLCSLCSFISTSPQVIGILNDIVKKRNPSKITWDFDVAASGVKTIHEHRKDLVMVMDYLEKSANDATVNQAGGYKFRLQDKEFIFWLGIFNKVLPQAVNIFKLVQKEGVDSNTKNEALKRFENAMFGIQQQMDVLISEIENEINSSISLDDDEDLEEKPLKKPRLLNHQKRREEAMEVCNAIIRHVHVRFNSVVGYLNATSLFKVNNFKEYRMTFPTRYLDDAVKQFSFIDKQKITAELQVVYERPELRVISGVVPLLALVSDNDLETTFQELVKILSVLSTMPMETSESERRFFTLKQIQTFFRNTMQTRHLNALASLSVEKGFINDIDDFNHKVINLFATKTKRLEFVYRKV</sequence>